<sequence length="705" mass="80074">MKKEIVFTSKKTGRVQAICLVTIFVWLWSGIVSIGYAQENSIQVIAKSKKNEIWLRWAPSNAYVWELGNKYGYIVERFTMTSQGKFNEDFAQHPKLLSKQPVKPYSKDEFQKLGATDEKAEAFAELLYSEQARQAYPSTPAGLLKRNQQQENRFGMALLLCDLSQTVAIAAGVMWVDKSMVVGPRYAYRIRLAQKPPGVTIEDGVFVIESANEIPLLAPRDLEATFNDQSATLKWPVLADKGTFSAYYVEKSVDGKTFKPLSDLPYTNFNQLADSEYMFLQDSLANNEQTFYYRIKGITPFAEVSPPSTVVSGKGRRPLEAIVSIDSSAVINKQQIFLHWNLPTEYEKWIKGFIVNRSDKPDGPYQDITPQMLPVHQRTFIDKSPNQQNYYRIKYIAKEKKEGREDSYFSFPYLAQVADETPPAPPVGLTGKVDSTGVVFLQWNDGKEADLFGYRVYRANSLKEEFREITPRTLKQTGLYDTIPVNTLTKKVYYKVVAVDRNYNPSAYSSPLTLNRPDRIAPVAPVFRIAQVKGDSIQLQWTKSSSDDVSRYHLYRQEKENRVSVKEWTSSTVPVAYAEKDLIVGQRYTYILQAIDSAGNIGEVTSREIWYETGVREGITPSVIADRKKNLIRVSWKYTQPGVSKYVLYRAKESQPLVIYQTLDATTAQFEDTSVTVGTTYSYCIKAFFKGGMQSVMSKPVTVSY</sequence>
<dbReference type="Proteomes" id="UP001241110">
    <property type="component" value="Unassembled WGS sequence"/>
</dbReference>
<dbReference type="SUPFAM" id="SSF49265">
    <property type="entry name" value="Fibronectin type III"/>
    <property type="match status" value="2"/>
</dbReference>
<feature type="domain" description="Fibronectin type-III" evidence="1">
    <location>
        <begin position="521"/>
        <end position="616"/>
    </location>
</feature>
<organism evidence="2 3">
    <name type="scientific">Xanthocytophaga flava</name>
    <dbReference type="NCBI Taxonomy" id="3048013"/>
    <lineage>
        <taxon>Bacteria</taxon>
        <taxon>Pseudomonadati</taxon>
        <taxon>Bacteroidota</taxon>
        <taxon>Cytophagia</taxon>
        <taxon>Cytophagales</taxon>
        <taxon>Rhodocytophagaceae</taxon>
        <taxon>Xanthocytophaga</taxon>
    </lineage>
</organism>
<accession>A0AAE3QPM9</accession>
<evidence type="ECO:0000259" key="1">
    <source>
        <dbReference type="PROSITE" id="PS50853"/>
    </source>
</evidence>
<dbReference type="InterPro" id="IPR036116">
    <property type="entry name" value="FN3_sf"/>
</dbReference>
<proteinExistence type="predicted"/>
<gene>
    <name evidence="2" type="ORF">QNI16_20880</name>
</gene>
<dbReference type="CDD" id="cd00063">
    <property type="entry name" value="FN3"/>
    <property type="match status" value="1"/>
</dbReference>
<dbReference type="RefSeq" id="WP_313982406.1">
    <property type="nucleotide sequence ID" value="NZ_JASJOS010000009.1"/>
</dbReference>
<name>A0AAE3QPM9_9BACT</name>
<dbReference type="EMBL" id="JASJOS010000009">
    <property type="protein sequence ID" value="MDJ1482970.1"/>
    <property type="molecule type" value="Genomic_DNA"/>
</dbReference>
<evidence type="ECO:0000313" key="2">
    <source>
        <dbReference type="EMBL" id="MDJ1482970.1"/>
    </source>
</evidence>
<dbReference type="SMART" id="SM00060">
    <property type="entry name" value="FN3"/>
    <property type="match status" value="3"/>
</dbReference>
<evidence type="ECO:0000313" key="3">
    <source>
        <dbReference type="Proteomes" id="UP001241110"/>
    </source>
</evidence>
<protein>
    <recommendedName>
        <fullName evidence="1">Fibronectin type-III domain-containing protein</fullName>
    </recommendedName>
</protein>
<dbReference type="AlphaFoldDB" id="A0AAE3QPM9"/>
<dbReference type="Gene3D" id="2.60.40.10">
    <property type="entry name" value="Immunoglobulins"/>
    <property type="match status" value="4"/>
</dbReference>
<dbReference type="PROSITE" id="PS50853">
    <property type="entry name" value="FN3"/>
    <property type="match status" value="1"/>
</dbReference>
<reference evidence="2" key="1">
    <citation type="submission" date="2023-05" db="EMBL/GenBank/DDBJ databases">
        <authorList>
            <person name="Zhang X."/>
        </authorList>
    </citation>
    <scope>NUCLEOTIDE SEQUENCE</scope>
    <source>
        <strain evidence="2">YF14B1</strain>
    </source>
</reference>
<dbReference type="InterPro" id="IPR013783">
    <property type="entry name" value="Ig-like_fold"/>
</dbReference>
<comment type="caution">
    <text evidence="2">The sequence shown here is derived from an EMBL/GenBank/DDBJ whole genome shotgun (WGS) entry which is preliminary data.</text>
</comment>
<dbReference type="InterPro" id="IPR003961">
    <property type="entry name" value="FN3_dom"/>
</dbReference>